<protein>
    <submittedName>
        <fullName evidence="4">Tail protein</fullName>
    </submittedName>
</protein>
<name>A0A066ZXM5_HYDMR</name>
<dbReference type="InterPro" id="IPR020287">
    <property type="entry name" value="Tail_sheath_C"/>
</dbReference>
<feature type="domain" description="Tail sheath protein C-terminal" evidence="3">
    <location>
        <begin position="267"/>
        <end position="379"/>
    </location>
</feature>
<dbReference type="Proteomes" id="UP000027341">
    <property type="component" value="Unassembled WGS sequence"/>
</dbReference>
<organism evidence="4 5">
    <name type="scientific">Hydrogenovibrio marinus</name>
    <dbReference type="NCBI Taxonomy" id="28885"/>
    <lineage>
        <taxon>Bacteria</taxon>
        <taxon>Pseudomonadati</taxon>
        <taxon>Pseudomonadota</taxon>
        <taxon>Gammaproteobacteria</taxon>
        <taxon>Thiotrichales</taxon>
        <taxon>Piscirickettsiaceae</taxon>
        <taxon>Hydrogenovibrio</taxon>
    </lineage>
</organism>
<dbReference type="STRING" id="28885.EI16_00660"/>
<dbReference type="AlphaFoldDB" id="A0A066ZXM5"/>
<accession>A0A066ZXM5</accession>
<evidence type="ECO:0000256" key="1">
    <source>
        <dbReference type="ARBA" id="ARBA00008005"/>
    </source>
</evidence>
<dbReference type="InterPro" id="IPR035089">
    <property type="entry name" value="Phage_sheath_subtilisin"/>
</dbReference>
<evidence type="ECO:0000259" key="3">
    <source>
        <dbReference type="Pfam" id="PF17482"/>
    </source>
</evidence>
<comment type="caution">
    <text evidence="4">The sequence shown here is derived from an EMBL/GenBank/DDBJ whole genome shotgun (WGS) entry which is preliminary data.</text>
</comment>
<dbReference type="Pfam" id="PF04984">
    <property type="entry name" value="Phage_sheath_1"/>
    <property type="match status" value="1"/>
</dbReference>
<evidence type="ECO:0000313" key="5">
    <source>
        <dbReference type="Proteomes" id="UP000027341"/>
    </source>
</evidence>
<proteinExistence type="inferred from homology"/>
<evidence type="ECO:0000313" key="4">
    <source>
        <dbReference type="EMBL" id="KDN94860.1"/>
    </source>
</evidence>
<comment type="similarity">
    <text evidence="1">Belongs to the myoviridae tail sheath protein family.</text>
</comment>
<reference evidence="4 5" key="1">
    <citation type="submission" date="2014-04" db="EMBL/GenBank/DDBJ databases">
        <title>Draft genome sequence of Hydrogenovibrio marinus MH-110, a model organism for aerobic H2 metabolism.</title>
        <authorList>
            <person name="Cha H.J."/>
            <person name="Jo B.H."/>
            <person name="Hwang B.H."/>
        </authorList>
    </citation>
    <scope>NUCLEOTIDE SEQUENCE [LARGE SCALE GENOMIC DNA]</scope>
    <source>
        <strain evidence="4 5">MH-110</strain>
    </source>
</reference>
<evidence type="ECO:0000259" key="2">
    <source>
        <dbReference type="Pfam" id="PF04984"/>
    </source>
</evidence>
<dbReference type="RefSeq" id="WP_029908388.1">
    <property type="nucleotide sequence ID" value="NZ_AP020335.1"/>
</dbReference>
<feature type="domain" description="Tail sheath protein subtilisin-like" evidence="2">
    <location>
        <begin position="97"/>
        <end position="258"/>
    </location>
</feature>
<keyword evidence="5" id="KW-1185">Reference proteome</keyword>
<dbReference type="Pfam" id="PF17482">
    <property type="entry name" value="Phage_sheath_1C"/>
    <property type="match status" value="1"/>
</dbReference>
<sequence length="382" mass="42026">MSGVSFNEVPANTRIPGAYIEIDNSLANNAEDQQEVLILGDIGTGGDVAINILTQTTLPDDAATHFGADSPIYKMASRFYDQNKVLPMSAIALDKVTPDISAALSAIGSKQFHHIICQYTDDTTLNALDVFLKDRFSALQQIPGEAYAAKKDTNANLVTFGTSKNSPFVTVMSINSVADINGDAVEDYEVAAAYAGQVSKSVSIDPARPVQTLQLMGLYSSASTEWIYSERNLLLYSGMSTYRTNNAKEIFIERAITMYQENAAGVADDSYLDIETVFTAMYVRARQRSEILSKYPRHKLAKDGTDFAPGQAVVTPSIIRGTLIALYLEMEYAAIVQDSDNYKDTMYVEIDPNNPNRINLVDEPIFVNGFMIYAGKIRFRKN</sequence>
<gene>
    <name evidence="4" type="ORF">EI16_00660</name>
</gene>
<dbReference type="EMBL" id="JMIU01000001">
    <property type="protein sequence ID" value="KDN94860.1"/>
    <property type="molecule type" value="Genomic_DNA"/>
</dbReference>